<accession>A0AAV4QB06</accession>
<evidence type="ECO:0000313" key="2">
    <source>
        <dbReference type="Proteomes" id="UP001054945"/>
    </source>
</evidence>
<dbReference type="AlphaFoldDB" id="A0AAV4QB06"/>
<protein>
    <submittedName>
        <fullName evidence="1">Uncharacterized protein</fullName>
    </submittedName>
</protein>
<name>A0AAV4QB06_CAEEX</name>
<organism evidence="1 2">
    <name type="scientific">Caerostris extrusa</name>
    <name type="common">Bark spider</name>
    <name type="synonym">Caerostris bankana</name>
    <dbReference type="NCBI Taxonomy" id="172846"/>
    <lineage>
        <taxon>Eukaryota</taxon>
        <taxon>Metazoa</taxon>
        <taxon>Ecdysozoa</taxon>
        <taxon>Arthropoda</taxon>
        <taxon>Chelicerata</taxon>
        <taxon>Arachnida</taxon>
        <taxon>Araneae</taxon>
        <taxon>Araneomorphae</taxon>
        <taxon>Entelegynae</taxon>
        <taxon>Araneoidea</taxon>
        <taxon>Araneidae</taxon>
        <taxon>Caerostris</taxon>
    </lineage>
</organism>
<reference evidence="1 2" key="1">
    <citation type="submission" date="2021-06" db="EMBL/GenBank/DDBJ databases">
        <title>Caerostris extrusa draft genome.</title>
        <authorList>
            <person name="Kono N."/>
            <person name="Arakawa K."/>
        </authorList>
    </citation>
    <scope>NUCLEOTIDE SEQUENCE [LARGE SCALE GENOMIC DNA]</scope>
</reference>
<keyword evidence="2" id="KW-1185">Reference proteome</keyword>
<dbReference type="EMBL" id="BPLR01005964">
    <property type="protein sequence ID" value="GIY06487.1"/>
    <property type="molecule type" value="Genomic_DNA"/>
</dbReference>
<proteinExistence type="predicted"/>
<comment type="caution">
    <text evidence="1">The sequence shown here is derived from an EMBL/GenBank/DDBJ whole genome shotgun (WGS) entry which is preliminary data.</text>
</comment>
<evidence type="ECO:0000313" key="1">
    <source>
        <dbReference type="EMBL" id="GIY06487.1"/>
    </source>
</evidence>
<gene>
    <name evidence="1" type="ORF">CEXT_763331</name>
</gene>
<sequence>MNSIQLRVRKGIAKPSYQQYEVVCPCCCATSVYSAFIQMAELGIYHNLNGHKQGPFRLKGPRQDTPQVQEERRVRLLFSWKGRLIFSNDYREEANRCCCVTVMDRDYSWVFRTLPTSISARALRRLGASAILSATFI</sequence>
<dbReference type="Proteomes" id="UP001054945">
    <property type="component" value="Unassembled WGS sequence"/>
</dbReference>